<comment type="caution">
    <text evidence="2">The sequence shown here is derived from an EMBL/GenBank/DDBJ whole genome shotgun (WGS) entry which is preliminary data.</text>
</comment>
<dbReference type="Pfam" id="PF01590">
    <property type="entry name" value="GAF"/>
    <property type="match status" value="1"/>
</dbReference>
<name>A0ABR5IG99_9ACTN</name>
<dbReference type="RefSeq" id="WP_049697968.1">
    <property type="nucleotide sequence ID" value="NZ_JAQDQF010000002.1"/>
</dbReference>
<reference evidence="2 3" key="1">
    <citation type="submission" date="2015-05" db="EMBL/GenBank/DDBJ databases">
        <title>Draft genome sequence of the bacterium Gordonia jacobaea a new member of the Gordonia genus.</title>
        <authorList>
            <person name="Jimenez-Galisteo G."/>
            <person name="Dominguez A."/>
            <person name="Munoz E."/>
            <person name="Vinas M."/>
        </authorList>
    </citation>
    <scope>NUCLEOTIDE SEQUENCE [LARGE SCALE GENOMIC DNA]</scope>
    <source>
        <strain evidence="3">mv1</strain>
    </source>
</reference>
<dbReference type="EMBL" id="LDTZ01000014">
    <property type="protein sequence ID" value="KNA92761.1"/>
    <property type="molecule type" value="Genomic_DNA"/>
</dbReference>
<sequence>MNWAATVQQAAEITTDLADIRASIISESLGADAVGSTQTAHRYPDNYTPPTSVLESWLRARTRGHQRDTHQPELVNADELDRRREQSSLRHASTAARAIVEASADESELVFGMFDADGVMLWGQADSRLRDAAHGLHITEGARWDEESAATTVVGQVLADPRPQRVYPAEHYAKALGDWYCTGAPVLDRVTGDVAGVIAFGGQMNAVQPATLMLAASVAEFCARDVSDEHQRRLSTLREVGGKTLSAFKAALLVDDDGLVADSRGVIAPTRIAPPSDGELRFVTGLGVCVAERIVGGWVVRPAGPPGPILIELDLRGEPSIHVTDGPDHITIVITRRHAQILLLLSDAGRAGLTSAELSKMLFGDATHEVSVRSEMSRLRRAVGTLVASRPYRLATDVTLTVVPD</sequence>
<dbReference type="InterPro" id="IPR029016">
    <property type="entry name" value="GAF-like_dom_sf"/>
</dbReference>
<evidence type="ECO:0000259" key="1">
    <source>
        <dbReference type="Pfam" id="PF01590"/>
    </source>
</evidence>
<proteinExistence type="predicted"/>
<evidence type="ECO:0000313" key="3">
    <source>
        <dbReference type="Proteomes" id="UP000037247"/>
    </source>
</evidence>
<organism evidence="2 3">
    <name type="scientific">Gordonia jacobaea</name>
    <dbReference type="NCBI Taxonomy" id="122202"/>
    <lineage>
        <taxon>Bacteria</taxon>
        <taxon>Bacillati</taxon>
        <taxon>Actinomycetota</taxon>
        <taxon>Actinomycetes</taxon>
        <taxon>Mycobacteriales</taxon>
        <taxon>Gordoniaceae</taxon>
        <taxon>Gordonia</taxon>
    </lineage>
</organism>
<dbReference type="Gene3D" id="3.30.450.40">
    <property type="match status" value="1"/>
</dbReference>
<feature type="domain" description="GAF" evidence="1">
    <location>
        <begin position="108"/>
        <end position="224"/>
    </location>
</feature>
<protein>
    <recommendedName>
        <fullName evidence="1">GAF domain-containing protein</fullName>
    </recommendedName>
</protein>
<keyword evidence="3" id="KW-1185">Reference proteome</keyword>
<evidence type="ECO:0000313" key="2">
    <source>
        <dbReference type="EMBL" id="KNA92761.1"/>
    </source>
</evidence>
<gene>
    <name evidence="2" type="ORF">ABW18_05750</name>
</gene>
<dbReference type="Proteomes" id="UP000037247">
    <property type="component" value="Unassembled WGS sequence"/>
</dbReference>
<dbReference type="InterPro" id="IPR003018">
    <property type="entry name" value="GAF"/>
</dbReference>
<accession>A0ABR5IG99</accession>